<gene>
    <name evidence="22" type="ORF">BBJ29_008173</name>
    <name evidence="21" type="ORF">BBP00_00009003</name>
</gene>
<evidence type="ECO:0000256" key="4">
    <source>
        <dbReference type="ARBA" id="ARBA00008773"/>
    </source>
</evidence>
<keyword evidence="7" id="KW-0134">Cell wall</keyword>
<feature type="region of interest" description="Disordered" evidence="20">
    <location>
        <begin position="292"/>
        <end position="316"/>
    </location>
</feature>
<protein>
    <recommendedName>
        <fullName evidence="5">glucan endo-1,3-beta-D-glucosidase</fullName>
        <ecNumber evidence="5">3.2.1.39</ecNumber>
    </recommendedName>
    <alternativeName>
        <fullName evidence="18">Endo-1,3-beta-glucanase btgC</fullName>
    </alternativeName>
    <alternativeName>
        <fullName evidence="17">Laminarinase btgC</fullName>
    </alternativeName>
</protein>
<dbReference type="GO" id="GO:0071555">
    <property type="term" value="P:cell wall organization"/>
    <property type="evidence" value="ECO:0007669"/>
    <property type="project" value="UniProtKB-KW"/>
</dbReference>
<evidence type="ECO:0000313" key="24">
    <source>
        <dbReference type="Proteomes" id="UP000284657"/>
    </source>
</evidence>
<keyword evidence="13" id="KW-0119">Carbohydrate metabolism</keyword>
<accession>A0A3F2RDZ1</accession>
<feature type="compositionally biased region" description="Polar residues" evidence="20">
    <location>
        <begin position="292"/>
        <end position="301"/>
    </location>
</feature>
<dbReference type="GO" id="GO:0005886">
    <property type="term" value="C:plasma membrane"/>
    <property type="evidence" value="ECO:0007669"/>
    <property type="project" value="UniProtKB-SubCell"/>
</dbReference>
<evidence type="ECO:0000313" key="21">
    <source>
        <dbReference type="EMBL" id="RLN54275.1"/>
    </source>
</evidence>
<evidence type="ECO:0000313" key="23">
    <source>
        <dbReference type="Proteomes" id="UP000277300"/>
    </source>
</evidence>
<keyword evidence="11" id="KW-0472">Membrane</keyword>
<evidence type="ECO:0000256" key="14">
    <source>
        <dbReference type="ARBA" id="ARBA00023316"/>
    </source>
</evidence>
<feature type="compositionally biased region" description="Low complexity" evidence="20">
    <location>
        <begin position="350"/>
        <end position="372"/>
    </location>
</feature>
<comment type="similarity">
    <text evidence="4 19">Belongs to the glycosyl hydrolase 17 family.</text>
</comment>
<dbReference type="InterPro" id="IPR000490">
    <property type="entry name" value="Glyco_hydro_17"/>
</dbReference>
<evidence type="ECO:0000313" key="22">
    <source>
        <dbReference type="EMBL" id="RLN61442.1"/>
    </source>
</evidence>
<keyword evidence="6" id="KW-1003">Cell membrane</keyword>
<dbReference type="EMBL" id="MBDO02000533">
    <property type="protein sequence ID" value="RLN54275.1"/>
    <property type="molecule type" value="Genomic_DNA"/>
</dbReference>
<evidence type="ECO:0000256" key="11">
    <source>
        <dbReference type="ARBA" id="ARBA00023136"/>
    </source>
</evidence>
<dbReference type="PANTHER" id="PTHR16631:SF17">
    <property type="entry name" value="GLUCAN ENDO-1,3-BETA-GLUCOSIDASE BTGC"/>
    <property type="match status" value="1"/>
</dbReference>
<comment type="caution">
    <text evidence="21">The sequence shown here is derived from an EMBL/GenBank/DDBJ whole genome shotgun (WGS) entry which is preliminary data.</text>
</comment>
<evidence type="ECO:0000256" key="9">
    <source>
        <dbReference type="ARBA" id="ARBA00022729"/>
    </source>
</evidence>
<feature type="compositionally biased region" description="Low complexity" evidence="20">
    <location>
        <begin position="305"/>
        <end position="316"/>
    </location>
</feature>
<evidence type="ECO:0000256" key="3">
    <source>
        <dbReference type="ARBA" id="ARBA00004236"/>
    </source>
</evidence>
<dbReference type="EMBL" id="MBAD02000900">
    <property type="protein sequence ID" value="RLN61442.1"/>
    <property type="molecule type" value="Genomic_DNA"/>
</dbReference>
<evidence type="ECO:0000256" key="19">
    <source>
        <dbReference type="RuleBase" id="RU004335"/>
    </source>
</evidence>
<keyword evidence="15" id="KW-0624">Polysaccharide degradation</keyword>
<sequence length="408" mass="42898">MVLSPGVGYAPWHHTTVNSDVVGADMTQIAQYFSSVRTWQAQFNGVNVIKAVAAAGLKVAVGVQLTDFALIDSEIQAVCDGYGANPDAVEAVYVGNENLRNKDFGTFSADQLIGYITRVKACVGSTPVGSVQRINEWLSAEGAPALSSASDLIGVNIYPFFTSSTLSAVKRLEEQWAQMTAKYDSSKLRLTETGWPTDGEKYENNVPSIGNTQQYLDDYVTWSNGVGQSYWFMMYDTNISYTGAEYERHFGCFMMNGTQKVTIPSGDGSTTTTSSTEGSTFQQITETLSTTALVATDTTPATVGPDTTDASSTTTDVTPVTTVSVTTDAPTIATPETTDAPTAVVTNAPTTASSTTATDAPTTTEAPVPAASLSTEGSTQPEATPIATAATPSVAPATVDKGCKKSKK</sequence>
<evidence type="ECO:0000256" key="7">
    <source>
        <dbReference type="ARBA" id="ARBA00022512"/>
    </source>
</evidence>
<reference evidence="23 24" key="1">
    <citation type="submission" date="2018-07" db="EMBL/GenBank/DDBJ databases">
        <title>Genome sequencing of oomycete isolates from Chile give support for New Zealand origin for Phytophthora kernoviae and make available the first Nothophytophthora sp. genome.</title>
        <authorList>
            <person name="Studholme D.J."/>
            <person name="Sanfuentes E."/>
            <person name="Panda P."/>
            <person name="Hill R."/>
            <person name="Sambles C."/>
            <person name="Grant M."/>
            <person name="Williams N.M."/>
            <person name="Mcdougal R.L."/>
        </authorList>
    </citation>
    <scope>NUCLEOTIDE SEQUENCE [LARGE SCALE GENOMIC DNA]</scope>
    <source>
        <strain evidence="21">Chile6</strain>
        <strain evidence="22">Chile7</strain>
    </source>
</reference>
<dbReference type="SUPFAM" id="SSF51445">
    <property type="entry name" value="(Trans)glycosidases"/>
    <property type="match status" value="1"/>
</dbReference>
<evidence type="ECO:0000256" key="1">
    <source>
        <dbReference type="ARBA" id="ARBA00000382"/>
    </source>
</evidence>
<keyword evidence="14" id="KW-0961">Cell wall biogenesis/degradation</keyword>
<dbReference type="EC" id="3.2.1.39" evidence="5"/>
<evidence type="ECO:0000256" key="6">
    <source>
        <dbReference type="ARBA" id="ARBA00022475"/>
    </source>
</evidence>
<evidence type="ECO:0000256" key="15">
    <source>
        <dbReference type="ARBA" id="ARBA00023326"/>
    </source>
</evidence>
<evidence type="ECO:0000256" key="10">
    <source>
        <dbReference type="ARBA" id="ARBA00022801"/>
    </source>
</evidence>
<dbReference type="Pfam" id="PF00332">
    <property type="entry name" value="Glyco_hydro_17"/>
    <property type="match status" value="1"/>
</dbReference>
<dbReference type="InterPro" id="IPR017853">
    <property type="entry name" value="GH"/>
</dbReference>
<dbReference type="OrthoDB" id="77201at2759"/>
<proteinExistence type="inferred from homology"/>
<evidence type="ECO:0000256" key="5">
    <source>
        <dbReference type="ARBA" id="ARBA00012780"/>
    </source>
</evidence>
<feature type="compositionally biased region" description="Low complexity" evidence="20">
    <location>
        <begin position="379"/>
        <end position="398"/>
    </location>
</feature>
<evidence type="ECO:0000256" key="2">
    <source>
        <dbReference type="ARBA" id="ARBA00004191"/>
    </source>
</evidence>
<keyword evidence="8" id="KW-0964">Secreted</keyword>
<dbReference type="PANTHER" id="PTHR16631">
    <property type="entry name" value="GLUCAN 1,3-BETA-GLUCOSIDASE"/>
    <property type="match status" value="1"/>
</dbReference>
<dbReference type="Proteomes" id="UP000277300">
    <property type="component" value="Unassembled WGS sequence"/>
</dbReference>
<comment type="function">
    <text evidence="16">Glucanases play a role in cell expansion during growth, in cell-cell fusion during mating, and in spore release during sporulation. This enzyme may be involved in beta-glucan degradation. Active on laminarin and lichenan.</text>
</comment>
<keyword evidence="9" id="KW-0732">Signal</keyword>
<keyword evidence="12" id="KW-0325">Glycoprotein</keyword>
<dbReference type="GO" id="GO:0042973">
    <property type="term" value="F:glucan endo-1,3-beta-D-glucosidase activity"/>
    <property type="evidence" value="ECO:0007669"/>
    <property type="project" value="UniProtKB-EC"/>
</dbReference>
<feature type="region of interest" description="Disordered" evidence="20">
    <location>
        <begin position="350"/>
        <end position="408"/>
    </location>
</feature>
<name>A0A3F2RDZ1_9STRA</name>
<evidence type="ECO:0000256" key="20">
    <source>
        <dbReference type="SAM" id="MobiDB-lite"/>
    </source>
</evidence>
<evidence type="ECO:0000256" key="12">
    <source>
        <dbReference type="ARBA" id="ARBA00023180"/>
    </source>
</evidence>
<evidence type="ECO:0000256" key="18">
    <source>
        <dbReference type="ARBA" id="ARBA00043078"/>
    </source>
</evidence>
<dbReference type="InterPro" id="IPR050732">
    <property type="entry name" value="Beta-glucan_modifiers"/>
</dbReference>
<dbReference type="Gene3D" id="3.20.20.80">
    <property type="entry name" value="Glycosidases"/>
    <property type="match status" value="1"/>
</dbReference>
<dbReference type="Proteomes" id="UP000284657">
    <property type="component" value="Unassembled WGS sequence"/>
</dbReference>
<evidence type="ECO:0000256" key="13">
    <source>
        <dbReference type="ARBA" id="ARBA00023277"/>
    </source>
</evidence>
<organism evidence="21 23">
    <name type="scientific">Phytophthora kernoviae</name>
    <dbReference type="NCBI Taxonomy" id="325452"/>
    <lineage>
        <taxon>Eukaryota</taxon>
        <taxon>Sar</taxon>
        <taxon>Stramenopiles</taxon>
        <taxon>Oomycota</taxon>
        <taxon>Peronosporomycetes</taxon>
        <taxon>Peronosporales</taxon>
        <taxon>Peronosporaceae</taxon>
        <taxon>Phytophthora</taxon>
    </lineage>
</organism>
<evidence type="ECO:0000256" key="8">
    <source>
        <dbReference type="ARBA" id="ARBA00022525"/>
    </source>
</evidence>
<dbReference type="AlphaFoldDB" id="A0A3F2RDZ1"/>
<keyword evidence="10" id="KW-0378">Hydrolase</keyword>
<evidence type="ECO:0000256" key="16">
    <source>
        <dbReference type="ARBA" id="ARBA00037649"/>
    </source>
</evidence>
<evidence type="ECO:0000256" key="17">
    <source>
        <dbReference type="ARBA" id="ARBA00042373"/>
    </source>
</evidence>
<comment type="catalytic activity">
    <reaction evidence="1">
        <text>Hydrolysis of (1-&gt;3)-beta-D-glucosidic linkages in (1-&gt;3)-beta-D-glucans.</text>
        <dbReference type="EC" id="3.2.1.39"/>
    </reaction>
</comment>
<comment type="subcellular location">
    <subcellularLocation>
        <location evidence="3">Cell membrane</location>
    </subcellularLocation>
    <subcellularLocation>
        <location evidence="2">Secreted</location>
        <location evidence="2">Cell wall</location>
    </subcellularLocation>
</comment>
<dbReference type="GO" id="GO:0000272">
    <property type="term" value="P:polysaccharide catabolic process"/>
    <property type="evidence" value="ECO:0007669"/>
    <property type="project" value="UniProtKB-KW"/>
</dbReference>